<reference evidence="1 2" key="1">
    <citation type="journal article" date="2022" name="Hortic Res">
        <title>A haplotype resolved chromosomal level avocado genome allows analysis of novel avocado genes.</title>
        <authorList>
            <person name="Nath O."/>
            <person name="Fletcher S.J."/>
            <person name="Hayward A."/>
            <person name="Shaw L.M."/>
            <person name="Masouleh A.K."/>
            <person name="Furtado A."/>
            <person name="Henry R.J."/>
            <person name="Mitter N."/>
        </authorList>
    </citation>
    <scope>NUCLEOTIDE SEQUENCE [LARGE SCALE GENOMIC DNA]</scope>
    <source>
        <strain evidence="2">cv. Hass</strain>
    </source>
</reference>
<gene>
    <name evidence="1" type="ORF">MRB53_021275</name>
</gene>
<dbReference type="Proteomes" id="UP001234297">
    <property type="component" value="Chromosome 6"/>
</dbReference>
<proteinExistence type="predicted"/>
<evidence type="ECO:0000313" key="1">
    <source>
        <dbReference type="EMBL" id="KAJ8627968.1"/>
    </source>
</evidence>
<sequence length="193" mass="21846">MESDPSKAREMPILLGKPFMSTTKAIIVAHKGRLSMTILGQTAEFEVFESMKNPFVGCDCFNIRVAEDVNEPHSSLGDYIALVPCEIADNWIPLLKHDSFSYEEIINQLKKDNRVLEEFGLRNESLSKDFEKKMEVMAQEVESRGKALEILRAKDRENQVKLAVTKIGTKVKSKDVQPLPRKIECCPIFLGSE</sequence>
<comment type="caution">
    <text evidence="1">The sequence shown here is derived from an EMBL/GenBank/DDBJ whole genome shotgun (WGS) entry which is preliminary data.</text>
</comment>
<organism evidence="1 2">
    <name type="scientific">Persea americana</name>
    <name type="common">Avocado</name>
    <dbReference type="NCBI Taxonomy" id="3435"/>
    <lineage>
        <taxon>Eukaryota</taxon>
        <taxon>Viridiplantae</taxon>
        <taxon>Streptophyta</taxon>
        <taxon>Embryophyta</taxon>
        <taxon>Tracheophyta</taxon>
        <taxon>Spermatophyta</taxon>
        <taxon>Magnoliopsida</taxon>
        <taxon>Magnoliidae</taxon>
        <taxon>Laurales</taxon>
        <taxon>Lauraceae</taxon>
        <taxon>Persea</taxon>
    </lineage>
</organism>
<protein>
    <submittedName>
        <fullName evidence="1">Uncharacterized protein</fullName>
    </submittedName>
</protein>
<evidence type="ECO:0000313" key="2">
    <source>
        <dbReference type="Proteomes" id="UP001234297"/>
    </source>
</evidence>
<name>A0ACC2L3V8_PERAE</name>
<dbReference type="EMBL" id="CM056814">
    <property type="protein sequence ID" value="KAJ8627968.1"/>
    <property type="molecule type" value="Genomic_DNA"/>
</dbReference>
<accession>A0ACC2L3V8</accession>
<keyword evidence="2" id="KW-1185">Reference proteome</keyword>